<comment type="caution">
    <text evidence="2">The sequence shown here is derived from an EMBL/GenBank/DDBJ whole genome shotgun (WGS) entry which is preliminary data.</text>
</comment>
<organism evidence="2 3">
    <name type="scientific">Trifolium medium</name>
    <dbReference type="NCBI Taxonomy" id="97028"/>
    <lineage>
        <taxon>Eukaryota</taxon>
        <taxon>Viridiplantae</taxon>
        <taxon>Streptophyta</taxon>
        <taxon>Embryophyta</taxon>
        <taxon>Tracheophyta</taxon>
        <taxon>Spermatophyta</taxon>
        <taxon>Magnoliopsida</taxon>
        <taxon>eudicotyledons</taxon>
        <taxon>Gunneridae</taxon>
        <taxon>Pentapetalae</taxon>
        <taxon>rosids</taxon>
        <taxon>fabids</taxon>
        <taxon>Fabales</taxon>
        <taxon>Fabaceae</taxon>
        <taxon>Papilionoideae</taxon>
        <taxon>50 kb inversion clade</taxon>
        <taxon>NPAAA clade</taxon>
        <taxon>Hologalegina</taxon>
        <taxon>IRL clade</taxon>
        <taxon>Trifolieae</taxon>
        <taxon>Trifolium</taxon>
    </lineage>
</organism>
<name>A0A392TD89_9FABA</name>
<dbReference type="EMBL" id="LXQA010557596">
    <property type="protein sequence ID" value="MCI59123.1"/>
    <property type="molecule type" value="Genomic_DNA"/>
</dbReference>
<keyword evidence="3" id="KW-1185">Reference proteome</keyword>
<feature type="non-terminal residue" evidence="2">
    <location>
        <position position="90"/>
    </location>
</feature>
<evidence type="ECO:0000256" key="1">
    <source>
        <dbReference type="SAM" id="MobiDB-lite"/>
    </source>
</evidence>
<keyword evidence="2" id="KW-0645">Protease</keyword>
<proteinExistence type="predicted"/>
<accession>A0A392TD89</accession>
<keyword evidence="2" id="KW-0378">Hydrolase</keyword>
<feature type="non-terminal residue" evidence="2">
    <location>
        <position position="1"/>
    </location>
</feature>
<evidence type="ECO:0000313" key="2">
    <source>
        <dbReference type="EMBL" id="MCI59123.1"/>
    </source>
</evidence>
<evidence type="ECO:0000313" key="3">
    <source>
        <dbReference type="Proteomes" id="UP000265520"/>
    </source>
</evidence>
<reference evidence="2 3" key="1">
    <citation type="journal article" date="2018" name="Front. Plant Sci.">
        <title>Red Clover (Trifolium pratense) and Zigzag Clover (T. medium) - A Picture of Genomic Similarities and Differences.</title>
        <authorList>
            <person name="Dluhosova J."/>
            <person name="Istvanek J."/>
            <person name="Nedelnik J."/>
            <person name="Repkova J."/>
        </authorList>
    </citation>
    <scope>NUCLEOTIDE SEQUENCE [LARGE SCALE GENOMIC DNA]</scope>
    <source>
        <strain evidence="3">cv. 10/8</strain>
        <tissue evidence="2">Leaf</tissue>
    </source>
</reference>
<dbReference type="Proteomes" id="UP000265520">
    <property type="component" value="Unassembled WGS sequence"/>
</dbReference>
<dbReference type="AlphaFoldDB" id="A0A392TD89"/>
<dbReference type="GO" id="GO:0006508">
    <property type="term" value="P:proteolysis"/>
    <property type="evidence" value="ECO:0007669"/>
    <property type="project" value="UniProtKB-KW"/>
</dbReference>
<feature type="region of interest" description="Disordered" evidence="1">
    <location>
        <begin position="1"/>
        <end position="20"/>
    </location>
</feature>
<protein>
    <submittedName>
        <fullName evidence="2">Gag-protease polyprotein</fullName>
    </submittedName>
</protein>
<dbReference type="GO" id="GO:0008233">
    <property type="term" value="F:peptidase activity"/>
    <property type="evidence" value="ECO:0007669"/>
    <property type="project" value="UniProtKB-KW"/>
</dbReference>
<sequence length="90" mass="9612">NTANTSHGVSNVPEGNTSPYHATEGVQLVQSVPTSATPAVNHVEDEAAQKYEALEERLKAIEGFSAFGLDTLDMCLVPDVVMPPKFKTPD</sequence>